<dbReference type="AlphaFoldDB" id="A0A9D2M1S7"/>
<evidence type="ECO:0000256" key="3">
    <source>
        <dbReference type="ARBA" id="ARBA00022448"/>
    </source>
</evidence>
<name>A0A9D2M1S7_9FIRM</name>
<reference evidence="9" key="1">
    <citation type="journal article" date="2021" name="PeerJ">
        <title>Extensive microbial diversity within the chicken gut microbiome revealed by metagenomics and culture.</title>
        <authorList>
            <person name="Gilroy R."/>
            <person name="Ravi A."/>
            <person name="Getino M."/>
            <person name="Pursley I."/>
            <person name="Horton D.L."/>
            <person name="Alikhan N.F."/>
            <person name="Baker D."/>
            <person name="Gharbi K."/>
            <person name="Hall N."/>
            <person name="Watson M."/>
            <person name="Adriaenssens E.M."/>
            <person name="Foster-Nyarko E."/>
            <person name="Jarju S."/>
            <person name="Secka A."/>
            <person name="Antonio M."/>
            <person name="Oren A."/>
            <person name="Chaudhuri R.R."/>
            <person name="La Ragione R."/>
            <person name="Hildebrand F."/>
            <person name="Pallen M.J."/>
        </authorList>
    </citation>
    <scope>NUCLEOTIDE SEQUENCE</scope>
    <source>
        <strain evidence="9">ChiBcec8-14828</strain>
    </source>
</reference>
<accession>A0A9D2M1S7</accession>
<feature type="transmembrane region" description="Helical" evidence="8">
    <location>
        <begin position="180"/>
        <end position="203"/>
    </location>
</feature>
<dbReference type="InterPro" id="IPR002549">
    <property type="entry name" value="AI-2E-like"/>
</dbReference>
<keyword evidence="7 8" id="KW-0472">Membrane</keyword>
<proteinExistence type="inferred from homology"/>
<feature type="transmembrane region" description="Helical" evidence="8">
    <location>
        <begin position="337"/>
        <end position="370"/>
    </location>
</feature>
<evidence type="ECO:0000256" key="5">
    <source>
        <dbReference type="ARBA" id="ARBA00022692"/>
    </source>
</evidence>
<evidence type="ECO:0000256" key="4">
    <source>
        <dbReference type="ARBA" id="ARBA00022475"/>
    </source>
</evidence>
<dbReference type="GO" id="GO:0005886">
    <property type="term" value="C:plasma membrane"/>
    <property type="evidence" value="ECO:0007669"/>
    <property type="project" value="UniProtKB-SubCell"/>
</dbReference>
<gene>
    <name evidence="9" type="ORF">H9943_01230</name>
</gene>
<evidence type="ECO:0000256" key="1">
    <source>
        <dbReference type="ARBA" id="ARBA00004651"/>
    </source>
</evidence>
<evidence type="ECO:0000256" key="2">
    <source>
        <dbReference type="ARBA" id="ARBA00009773"/>
    </source>
</evidence>
<sequence length="388" mass="42236">MKHLKQEITFKKLCLLVLGGIGFFWLLQNYMLVLSAGNWLLGLFQPLIMGFCIAFVLNVPMRFLEGHLFKSTKKPLLQNLRRPLCILISIVFIVSVLSVIFLLVVPELLNAFGVLAKSIPIFLDTVLKGLQAWSAENADAIPSLQQWLADLKVDWAGIGRSLLTFATTGAGNLLGSTVQVASSIAGSFTNLTFSFILALYMLLGKEKLIRQIRAVLRAVLPLKAVVRIESVLALSSRIFSSFITGQCTEACILGTLCWLGMTLLQLPYAPMIGALIGFTALIPIVGAFMGTIIGAFMIAMVNPMSAVWFVIFLLTLQQIEGNLIYPRVVGSSVGLPGIWVLSAVTVGGAISGIAGMLFSVPIASILYALLRSTTRRRLKEKQIPYDSI</sequence>
<evidence type="ECO:0000256" key="8">
    <source>
        <dbReference type="SAM" id="Phobius"/>
    </source>
</evidence>
<dbReference type="PANTHER" id="PTHR21716">
    <property type="entry name" value="TRANSMEMBRANE PROTEIN"/>
    <property type="match status" value="1"/>
</dbReference>
<keyword evidence="4" id="KW-1003">Cell membrane</keyword>
<dbReference type="GO" id="GO:0055085">
    <property type="term" value="P:transmembrane transport"/>
    <property type="evidence" value="ECO:0007669"/>
    <property type="project" value="TreeGrafter"/>
</dbReference>
<feature type="transmembrane region" description="Helical" evidence="8">
    <location>
        <begin position="12"/>
        <end position="31"/>
    </location>
</feature>
<comment type="subcellular location">
    <subcellularLocation>
        <location evidence="1">Cell membrane</location>
        <topology evidence="1">Multi-pass membrane protein</topology>
    </subcellularLocation>
</comment>
<feature type="transmembrane region" description="Helical" evidence="8">
    <location>
        <begin position="272"/>
        <end position="299"/>
    </location>
</feature>
<keyword evidence="3" id="KW-0813">Transport</keyword>
<protein>
    <submittedName>
        <fullName evidence="9">AI-2E family transporter</fullName>
    </submittedName>
</protein>
<feature type="transmembrane region" description="Helical" evidence="8">
    <location>
        <begin position="84"/>
        <end position="105"/>
    </location>
</feature>
<organism evidence="9 10">
    <name type="scientific">Candidatus Ruthenibacterium avium</name>
    <dbReference type="NCBI Taxonomy" id="2838751"/>
    <lineage>
        <taxon>Bacteria</taxon>
        <taxon>Bacillati</taxon>
        <taxon>Bacillota</taxon>
        <taxon>Clostridia</taxon>
        <taxon>Eubacteriales</taxon>
        <taxon>Oscillospiraceae</taxon>
        <taxon>Ruthenibacterium</taxon>
    </lineage>
</organism>
<dbReference type="Proteomes" id="UP000824209">
    <property type="component" value="Unassembled WGS sequence"/>
</dbReference>
<comment type="similarity">
    <text evidence="2">Belongs to the autoinducer-2 exporter (AI-2E) (TC 2.A.86) family.</text>
</comment>
<evidence type="ECO:0000313" key="9">
    <source>
        <dbReference type="EMBL" id="HJB38999.1"/>
    </source>
</evidence>
<dbReference type="PANTHER" id="PTHR21716:SF53">
    <property type="entry name" value="PERMEASE PERM-RELATED"/>
    <property type="match status" value="1"/>
</dbReference>
<feature type="transmembrane region" description="Helical" evidence="8">
    <location>
        <begin position="43"/>
        <end position="64"/>
    </location>
</feature>
<keyword evidence="5 8" id="KW-0812">Transmembrane</keyword>
<evidence type="ECO:0000256" key="6">
    <source>
        <dbReference type="ARBA" id="ARBA00022989"/>
    </source>
</evidence>
<keyword evidence="6 8" id="KW-1133">Transmembrane helix</keyword>
<reference evidence="9" key="2">
    <citation type="submission" date="2021-04" db="EMBL/GenBank/DDBJ databases">
        <authorList>
            <person name="Gilroy R."/>
        </authorList>
    </citation>
    <scope>NUCLEOTIDE SEQUENCE</scope>
    <source>
        <strain evidence="9">ChiBcec8-14828</strain>
    </source>
</reference>
<dbReference type="Pfam" id="PF01594">
    <property type="entry name" value="AI-2E_transport"/>
    <property type="match status" value="1"/>
</dbReference>
<dbReference type="EMBL" id="DWYA01000013">
    <property type="protein sequence ID" value="HJB38999.1"/>
    <property type="molecule type" value="Genomic_DNA"/>
</dbReference>
<evidence type="ECO:0000256" key="7">
    <source>
        <dbReference type="ARBA" id="ARBA00023136"/>
    </source>
</evidence>
<comment type="caution">
    <text evidence="9">The sequence shown here is derived from an EMBL/GenBank/DDBJ whole genome shotgun (WGS) entry which is preliminary data.</text>
</comment>
<evidence type="ECO:0000313" key="10">
    <source>
        <dbReference type="Proteomes" id="UP000824209"/>
    </source>
</evidence>